<dbReference type="GO" id="GO:0005506">
    <property type="term" value="F:iron ion binding"/>
    <property type="evidence" value="ECO:0007669"/>
    <property type="project" value="InterPro"/>
</dbReference>
<feature type="domain" description="4Fe-4S His(Cys)3-ligated-type" evidence="16">
    <location>
        <begin position="80"/>
        <end position="120"/>
    </location>
</feature>
<dbReference type="RefSeq" id="WP_093312236.1">
    <property type="nucleotide sequence ID" value="NZ_FNPV01000003.1"/>
</dbReference>
<evidence type="ECO:0000256" key="1">
    <source>
        <dbReference type="ARBA" id="ARBA00001966"/>
    </source>
</evidence>
<protein>
    <submittedName>
        <fullName evidence="17">NAD(P)-dependent iron-only hydrogenase catalytic subunit</fullName>
    </submittedName>
</protein>
<proteinExistence type="inferred from homology"/>
<feature type="domain" description="2Fe-2S ferredoxin-type" evidence="14">
    <location>
        <begin position="2"/>
        <end position="80"/>
    </location>
</feature>
<dbReference type="GO" id="GO:0051537">
    <property type="term" value="F:2 iron, 2 sulfur cluster binding"/>
    <property type="evidence" value="ECO:0007669"/>
    <property type="project" value="UniProtKB-KW"/>
</dbReference>
<dbReference type="Gene3D" id="3.40.950.10">
    <property type="entry name" value="Fe-only Hydrogenase (Larger Subunit), Chain L, domain 3"/>
    <property type="match status" value="1"/>
</dbReference>
<dbReference type="InterPro" id="IPR013352">
    <property type="entry name" value="Fe_hydrogenase_subset"/>
</dbReference>
<comment type="cofactor">
    <cofactor evidence="1">
        <name>[4Fe-4S] cluster</name>
        <dbReference type="ChEBI" id="CHEBI:49883"/>
    </cofactor>
</comment>
<dbReference type="Gene3D" id="4.10.260.20">
    <property type="entry name" value="Iron hydrogenase, small subunit"/>
    <property type="match status" value="1"/>
</dbReference>
<evidence type="ECO:0000256" key="12">
    <source>
        <dbReference type="ARBA" id="ARBA00023136"/>
    </source>
</evidence>
<dbReference type="SUPFAM" id="SSF54292">
    <property type="entry name" value="2Fe-2S ferredoxin-like"/>
    <property type="match status" value="1"/>
</dbReference>
<keyword evidence="7" id="KW-0677">Repeat</keyword>
<dbReference type="Pfam" id="PF10588">
    <property type="entry name" value="NADH-G_4Fe-4S_3"/>
    <property type="match status" value="1"/>
</dbReference>
<evidence type="ECO:0000256" key="2">
    <source>
        <dbReference type="ARBA" id="ARBA00004370"/>
    </source>
</evidence>
<keyword evidence="10" id="KW-0411">Iron-sulfur</keyword>
<evidence type="ECO:0000256" key="8">
    <source>
        <dbReference type="ARBA" id="ARBA00022967"/>
    </source>
</evidence>
<organism evidence="17 18">
    <name type="scientific">Tindallia californiensis</name>
    <dbReference type="NCBI Taxonomy" id="159292"/>
    <lineage>
        <taxon>Bacteria</taxon>
        <taxon>Bacillati</taxon>
        <taxon>Bacillota</taxon>
        <taxon>Clostridia</taxon>
        <taxon>Peptostreptococcales</taxon>
        <taxon>Tindalliaceae</taxon>
        <taxon>Tindallia</taxon>
    </lineage>
</organism>
<dbReference type="Pfam" id="PF02906">
    <property type="entry name" value="Fe_hyd_lg_C"/>
    <property type="match status" value="1"/>
</dbReference>
<keyword evidence="4" id="KW-0004">4Fe-4S</keyword>
<keyword evidence="6" id="KW-0479">Metal-binding</keyword>
<name>A0A1H3LTF0_9FIRM</name>
<dbReference type="Pfam" id="PF13510">
    <property type="entry name" value="Fer2_4"/>
    <property type="match status" value="1"/>
</dbReference>
<comment type="subcellular location">
    <subcellularLocation>
        <location evidence="2">Membrane</location>
    </subcellularLocation>
</comment>
<evidence type="ECO:0000256" key="7">
    <source>
        <dbReference type="ARBA" id="ARBA00022737"/>
    </source>
</evidence>
<dbReference type="EMBL" id="FNPV01000003">
    <property type="protein sequence ID" value="SDY67643.1"/>
    <property type="molecule type" value="Genomic_DNA"/>
</dbReference>
<dbReference type="PANTHER" id="PTHR11615">
    <property type="entry name" value="NITRATE, FORMATE, IRON DEHYDROGENASE"/>
    <property type="match status" value="1"/>
</dbReference>
<dbReference type="PROSITE" id="PS51379">
    <property type="entry name" value="4FE4S_FER_2"/>
    <property type="match status" value="2"/>
</dbReference>
<dbReference type="InterPro" id="IPR009016">
    <property type="entry name" value="Fe_hydrogenase"/>
</dbReference>
<dbReference type="Pfam" id="PF02256">
    <property type="entry name" value="Fe_hyd_SSU"/>
    <property type="match status" value="1"/>
</dbReference>
<dbReference type="InterPro" id="IPR049830">
    <property type="entry name" value="HndD"/>
</dbReference>
<dbReference type="PROSITE" id="PS00198">
    <property type="entry name" value="4FE4S_FER_1"/>
    <property type="match status" value="1"/>
</dbReference>
<feature type="domain" description="4Fe-4S ferredoxin-type" evidence="15">
    <location>
        <begin position="185"/>
        <end position="214"/>
    </location>
</feature>
<dbReference type="InterPro" id="IPR003149">
    <property type="entry name" value="Fe_hydrogenase_ssu"/>
</dbReference>
<evidence type="ECO:0000256" key="9">
    <source>
        <dbReference type="ARBA" id="ARBA00023004"/>
    </source>
</evidence>
<evidence type="ECO:0000256" key="6">
    <source>
        <dbReference type="ARBA" id="ARBA00022723"/>
    </source>
</evidence>
<dbReference type="SMART" id="SM00902">
    <property type="entry name" value="Fe_hyd_SSU"/>
    <property type="match status" value="1"/>
</dbReference>
<comment type="cofactor">
    <cofactor evidence="13">
        <name>[2Fe-2S] cluster</name>
        <dbReference type="ChEBI" id="CHEBI:190135"/>
    </cofactor>
</comment>
<dbReference type="PROSITE" id="PS51085">
    <property type="entry name" value="2FE2S_FER_2"/>
    <property type="match status" value="1"/>
</dbReference>
<sequence length="570" mass="63158">METIKLTINQKEITANQEESILEICQNHQIAIPTLCHHPDLRNEGNCRLCVVEVDGEENLTASCNRKACDGMVIETESEKVINSRRATLELLIANHPNDCLTCDRTSGECQLQDLCYQYDISRGEQLLKTIEQKKALDLSSPSIERDLNKCIVCGKCLRVCGETQDIGIYHYQERGFDTLVSTKENQPLAETKCINCGQCVKVCPVGALVEKQEIRKVMQAIVDPEVHVVVQTAPAVKHTLGESFGMKPGTDISGKLNAALKKLGVNQVFSTDFAADVTIMEEGTEFIQRVKNGGKLPMFTSCSPGWIRYVETEYPQFTENLSTCKSPQQMMGALSKSYYASLKGIDPKKIFMVSVMPCTAKKYEAQREEMVVKGIQDVDAVLTTRELARWIKLEKIDFKKLADAPYDDFLGEHTSAGRLFGTTGGVMEAALRTVAWTLTEGAFDRLDYEAVRGLENAKEASLEIAGMEVKVAVVHGTAAAKKLLEKIESGEKAYHFVEVMGCPGGCINGGGAPLKDSMAMIKDRMEGMYQMDKNAAIRRSHENPLIMQIYKNYLGEPGGHKAHELLHTH</sequence>
<reference evidence="17 18" key="1">
    <citation type="submission" date="2016-10" db="EMBL/GenBank/DDBJ databases">
        <authorList>
            <person name="de Groot N.N."/>
        </authorList>
    </citation>
    <scope>NUCLEOTIDE SEQUENCE [LARGE SCALE GENOMIC DNA]</scope>
    <source>
        <strain evidence="17 18">APO</strain>
    </source>
</reference>
<dbReference type="InterPro" id="IPR017900">
    <property type="entry name" value="4Fe4S_Fe_S_CS"/>
</dbReference>
<dbReference type="InterPro" id="IPR036010">
    <property type="entry name" value="2Fe-2S_ferredoxin-like_sf"/>
</dbReference>
<comment type="similarity">
    <text evidence="3">Belongs to the complex I 75 kDa subunit family.</text>
</comment>
<dbReference type="CDD" id="cd00207">
    <property type="entry name" value="fer2"/>
    <property type="match status" value="1"/>
</dbReference>
<dbReference type="InterPro" id="IPR001041">
    <property type="entry name" value="2Fe-2S_ferredoxin-type"/>
</dbReference>
<dbReference type="Gene3D" id="3.40.50.1780">
    <property type="match status" value="1"/>
</dbReference>
<evidence type="ECO:0000256" key="5">
    <source>
        <dbReference type="ARBA" id="ARBA00022714"/>
    </source>
</evidence>
<feature type="domain" description="4Fe-4S ferredoxin-type" evidence="15">
    <location>
        <begin position="142"/>
        <end position="172"/>
    </location>
</feature>
<keyword evidence="9" id="KW-0408">Iron</keyword>
<dbReference type="STRING" id="159292.SAMN05192546_103358"/>
<evidence type="ECO:0000313" key="17">
    <source>
        <dbReference type="EMBL" id="SDY67643.1"/>
    </source>
</evidence>
<evidence type="ECO:0000259" key="15">
    <source>
        <dbReference type="PROSITE" id="PS51379"/>
    </source>
</evidence>
<evidence type="ECO:0000259" key="14">
    <source>
        <dbReference type="PROSITE" id="PS51085"/>
    </source>
</evidence>
<keyword evidence="18" id="KW-1185">Reference proteome</keyword>
<keyword evidence="5" id="KW-0001">2Fe-2S</keyword>
<dbReference type="InterPro" id="IPR019574">
    <property type="entry name" value="NADH_UbQ_OxRdtase_Gsu_4Fe4S-bd"/>
</dbReference>
<dbReference type="SUPFAM" id="SSF54862">
    <property type="entry name" value="4Fe-4S ferredoxins"/>
    <property type="match status" value="1"/>
</dbReference>
<dbReference type="SMART" id="SM00929">
    <property type="entry name" value="NADH-G_4Fe-4S_3"/>
    <property type="match status" value="1"/>
</dbReference>
<evidence type="ECO:0000259" key="16">
    <source>
        <dbReference type="PROSITE" id="PS51839"/>
    </source>
</evidence>
<keyword evidence="11" id="KW-0520">NAD</keyword>
<evidence type="ECO:0000256" key="11">
    <source>
        <dbReference type="ARBA" id="ARBA00023027"/>
    </source>
</evidence>
<dbReference type="GO" id="GO:0016020">
    <property type="term" value="C:membrane"/>
    <property type="evidence" value="ECO:0007669"/>
    <property type="project" value="UniProtKB-SubCell"/>
</dbReference>
<dbReference type="GO" id="GO:0051539">
    <property type="term" value="F:4 iron, 4 sulfur cluster binding"/>
    <property type="evidence" value="ECO:0007669"/>
    <property type="project" value="UniProtKB-KW"/>
</dbReference>
<evidence type="ECO:0000256" key="4">
    <source>
        <dbReference type="ARBA" id="ARBA00022485"/>
    </source>
</evidence>
<dbReference type="InterPro" id="IPR017896">
    <property type="entry name" value="4Fe4S_Fe-S-bd"/>
</dbReference>
<dbReference type="NCBIfam" id="NF040763">
    <property type="entry name" value="FeFe_hydrog_A6"/>
    <property type="match status" value="1"/>
</dbReference>
<accession>A0A1H3LTF0</accession>
<dbReference type="Gene3D" id="3.30.70.20">
    <property type="match status" value="1"/>
</dbReference>
<dbReference type="Proteomes" id="UP000199230">
    <property type="component" value="Unassembled WGS sequence"/>
</dbReference>
<dbReference type="SUPFAM" id="SSF53920">
    <property type="entry name" value="Fe-only hydrogenase"/>
    <property type="match status" value="1"/>
</dbReference>
<dbReference type="NCBIfam" id="TIGR02512">
    <property type="entry name" value="FeFe_hydrog_A"/>
    <property type="match status" value="1"/>
</dbReference>
<evidence type="ECO:0000256" key="3">
    <source>
        <dbReference type="ARBA" id="ARBA00005404"/>
    </source>
</evidence>
<dbReference type="Pfam" id="PF12838">
    <property type="entry name" value="Fer4_7"/>
    <property type="match status" value="1"/>
</dbReference>
<dbReference type="Gene3D" id="3.10.20.740">
    <property type="match status" value="1"/>
</dbReference>
<evidence type="ECO:0000256" key="10">
    <source>
        <dbReference type="ARBA" id="ARBA00023014"/>
    </source>
</evidence>
<dbReference type="GO" id="GO:0008901">
    <property type="term" value="F:ferredoxin hydrogenase activity"/>
    <property type="evidence" value="ECO:0007669"/>
    <property type="project" value="InterPro"/>
</dbReference>
<dbReference type="OrthoDB" id="9805142at2"/>
<dbReference type="PROSITE" id="PS51839">
    <property type="entry name" value="4FE4S_HC3"/>
    <property type="match status" value="1"/>
</dbReference>
<dbReference type="AlphaFoldDB" id="A0A1H3LTF0"/>
<dbReference type="FunFam" id="3.30.70.20:FF:000035">
    <property type="entry name" value="Iron hydrogenase 1"/>
    <property type="match status" value="1"/>
</dbReference>
<dbReference type="InterPro" id="IPR036991">
    <property type="entry name" value="Fe_hydrogenase_ssu_sf"/>
</dbReference>
<dbReference type="FunFam" id="3.10.20.740:FF:000004">
    <property type="entry name" value="NADH-quinone oxidoreductase"/>
    <property type="match status" value="1"/>
</dbReference>
<keyword evidence="12" id="KW-0472">Membrane</keyword>
<dbReference type="InterPro" id="IPR004108">
    <property type="entry name" value="Fe_hydrogenase_lsu_C"/>
</dbReference>
<evidence type="ECO:0000256" key="13">
    <source>
        <dbReference type="ARBA" id="ARBA00034078"/>
    </source>
</evidence>
<dbReference type="InterPro" id="IPR050340">
    <property type="entry name" value="Cytosolic_Fe-S_CAF"/>
</dbReference>
<gene>
    <name evidence="17" type="ORF">SAMN05192546_103358</name>
</gene>
<keyword evidence="8" id="KW-1278">Translocase</keyword>
<evidence type="ECO:0000313" key="18">
    <source>
        <dbReference type="Proteomes" id="UP000199230"/>
    </source>
</evidence>